<dbReference type="EMBL" id="CH408031">
    <property type="protein sequence ID" value="EAQ89833.1"/>
    <property type="molecule type" value="Genomic_DNA"/>
</dbReference>
<dbReference type="Proteomes" id="UP000001056">
    <property type="component" value="Unassembled WGS sequence"/>
</dbReference>
<evidence type="ECO:0000313" key="2">
    <source>
        <dbReference type="Proteomes" id="UP000001056"/>
    </source>
</evidence>
<dbReference type="VEuPathDB" id="FungiDB:CHGG_06452"/>
<dbReference type="GeneID" id="4391154"/>
<sequence>MPELTKTANTLPGVRCPTCAISGVEVWVFEGRLCVYCGTPC</sequence>
<organism evidence="1 2">
    <name type="scientific">Chaetomium globosum (strain ATCC 6205 / CBS 148.51 / DSM 1962 / NBRC 6347 / NRRL 1970)</name>
    <name type="common">Soil fungus</name>
    <dbReference type="NCBI Taxonomy" id="306901"/>
    <lineage>
        <taxon>Eukaryota</taxon>
        <taxon>Fungi</taxon>
        <taxon>Dikarya</taxon>
        <taxon>Ascomycota</taxon>
        <taxon>Pezizomycotina</taxon>
        <taxon>Sordariomycetes</taxon>
        <taxon>Sordariomycetidae</taxon>
        <taxon>Sordariales</taxon>
        <taxon>Chaetomiaceae</taxon>
        <taxon>Chaetomium</taxon>
    </lineage>
</organism>
<dbReference type="InParanoid" id="Q2H4G3"/>
<evidence type="ECO:0000313" key="1">
    <source>
        <dbReference type="EMBL" id="EAQ89833.1"/>
    </source>
</evidence>
<reference evidence="2" key="1">
    <citation type="journal article" date="2015" name="Genome Announc.">
        <title>Draft genome sequence of the cellulolytic fungus Chaetomium globosum.</title>
        <authorList>
            <person name="Cuomo C.A."/>
            <person name="Untereiner W.A."/>
            <person name="Ma L.-J."/>
            <person name="Grabherr M."/>
            <person name="Birren B.W."/>
        </authorList>
    </citation>
    <scope>NUCLEOTIDE SEQUENCE [LARGE SCALE GENOMIC DNA]</scope>
    <source>
        <strain evidence="2">ATCC 6205 / CBS 148.51 / DSM 1962 / NBRC 6347 / NRRL 1970</strain>
    </source>
</reference>
<accession>Q2H4G3</accession>
<keyword evidence="2" id="KW-1185">Reference proteome</keyword>
<dbReference type="HOGENOM" id="CLU_3279404_0_0_1"/>
<name>Q2H4G3_CHAGB</name>
<protein>
    <submittedName>
        <fullName evidence="1">Uncharacterized protein</fullName>
    </submittedName>
</protein>
<gene>
    <name evidence="1" type="ORF">CHGG_06452</name>
</gene>
<dbReference type="AlphaFoldDB" id="Q2H4G3"/>
<dbReference type="OrthoDB" id="6133115at2759"/>
<proteinExistence type="predicted"/>
<dbReference type="RefSeq" id="XP_001222547.1">
    <property type="nucleotide sequence ID" value="XM_001222546.1"/>
</dbReference>